<evidence type="ECO:0000313" key="2">
    <source>
        <dbReference type="EMBL" id="TWD82639.1"/>
    </source>
</evidence>
<comment type="caution">
    <text evidence="2">The sequence shown here is derived from an EMBL/GenBank/DDBJ whole genome shotgun (WGS) entry which is preliminary data.</text>
</comment>
<dbReference type="InterPro" id="IPR006059">
    <property type="entry name" value="SBP"/>
</dbReference>
<dbReference type="PANTHER" id="PTHR43649">
    <property type="entry name" value="ARABINOSE-BINDING PROTEIN-RELATED"/>
    <property type="match status" value="1"/>
</dbReference>
<protein>
    <submittedName>
        <fullName evidence="2">Carbohydrate ABC transporter substrate-binding protein (CUT1 family)</fullName>
    </submittedName>
</protein>
<sequence>MDPMTTSRRNFLRLTGGAAIAAGLAACGTSGPQSSGGSTGGTNGGGGGGGATYWFLTGQPQQAIREAQVKRFNDANSGSQLKTTEFQNDAFKQKIKTAIGAGQAPTLIWGWGGGGLKSYVDANQVEDLTSWFGENAELKNGIFPSAFGAASVGGKIYAMPVETTTPIVLYWNKKVFEKVGAEPPKSWGDIMDLVPKFNEQNIAPFSLGGQSRWTNMMWLEFLYDRIGGPEVFQAIYDGQPDAWNDPSSIKALTEVQNLVKANGFIKGFSSITADSNADQALLYTGKAAMMLHGAWTYGGMKADGGDFVTGGHLGYMNFPPVDGGKGDPSNTVGNPGQYLSISSKASDAEKETAKKFLANNTLDEASVEEWVKSGNIPVVKSAKDKLSSVSDANDKAWLEFVYDTSANAKTFSQSWDQALSPAAAETLLDNIAKLFQLSVTPQQFASNMNAVIGK</sequence>
<keyword evidence="3" id="KW-1185">Reference proteome</keyword>
<name>A0A561BUU0_9ACTN</name>
<accession>A0A561BUU0</accession>
<feature type="chain" id="PRO_5039115620" evidence="1">
    <location>
        <begin position="22"/>
        <end position="454"/>
    </location>
</feature>
<evidence type="ECO:0000256" key="1">
    <source>
        <dbReference type="SAM" id="SignalP"/>
    </source>
</evidence>
<proteinExistence type="predicted"/>
<dbReference type="AlphaFoldDB" id="A0A561BUU0"/>
<dbReference type="PANTHER" id="PTHR43649:SF14">
    <property type="entry name" value="BLR3389 PROTEIN"/>
    <property type="match status" value="1"/>
</dbReference>
<reference evidence="2 3" key="1">
    <citation type="submission" date="2019-06" db="EMBL/GenBank/DDBJ databases">
        <title>Sequencing the genomes of 1000 actinobacteria strains.</title>
        <authorList>
            <person name="Klenk H.-P."/>
        </authorList>
    </citation>
    <scope>NUCLEOTIDE SEQUENCE [LARGE SCALE GENOMIC DNA]</scope>
    <source>
        <strain evidence="2 3">DSM 24683</strain>
    </source>
</reference>
<dbReference type="InterPro" id="IPR019546">
    <property type="entry name" value="TAT_signal_bac_arc"/>
</dbReference>
<keyword evidence="1" id="KW-0732">Signal</keyword>
<dbReference type="InterPro" id="IPR006311">
    <property type="entry name" value="TAT_signal"/>
</dbReference>
<feature type="signal peptide" evidence="1">
    <location>
        <begin position="1"/>
        <end position="21"/>
    </location>
</feature>
<dbReference type="PROSITE" id="PS51318">
    <property type="entry name" value="TAT"/>
    <property type="match status" value="1"/>
</dbReference>
<organism evidence="2 3">
    <name type="scientific">Kribbella amoyensis</name>
    <dbReference type="NCBI Taxonomy" id="996641"/>
    <lineage>
        <taxon>Bacteria</taxon>
        <taxon>Bacillati</taxon>
        <taxon>Actinomycetota</taxon>
        <taxon>Actinomycetes</taxon>
        <taxon>Propionibacteriales</taxon>
        <taxon>Kribbellaceae</taxon>
        <taxon>Kribbella</taxon>
    </lineage>
</organism>
<dbReference type="SUPFAM" id="SSF53850">
    <property type="entry name" value="Periplasmic binding protein-like II"/>
    <property type="match status" value="1"/>
</dbReference>
<dbReference type="Proteomes" id="UP000318380">
    <property type="component" value="Unassembled WGS sequence"/>
</dbReference>
<evidence type="ECO:0000313" key="3">
    <source>
        <dbReference type="Proteomes" id="UP000318380"/>
    </source>
</evidence>
<dbReference type="Pfam" id="PF01547">
    <property type="entry name" value="SBP_bac_1"/>
    <property type="match status" value="1"/>
</dbReference>
<dbReference type="InterPro" id="IPR050490">
    <property type="entry name" value="Bact_solute-bd_prot1"/>
</dbReference>
<gene>
    <name evidence="2" type="ORF">FB561_3775</name>
</gene>
<dbReference type="Gene3D" id="3.40.190.10">
    <property type="entry name" value="Periplasmic binding protein-like II"/>
    <property type="match status" value="2"/>
</dbReference>
<dbReference type="EMBL" id="VIVK01000001">
    <property type="protein sequence ID" value="TWD82639.1"/>
    <property type="molecule type" value="Genomic_DNA"/>
</dbReference>
<dbReference type="NCBIfam" id="TIGR01409">
    <property type="entry name" value="TAT_signal_seq"/>
    <property type="match status" value="1"/>
</dbReference>